<keyword evidence="2" id="KW-1185">Reference proteome</keyword>
<dbReference type="Proteomes" id="UP000765509">
    <property type="component" value="Unassembled WGS sequence"/>
</dbReference>
<dbReference type="SUPFAM" id="SSF56672">
    <property type="entry name" value="DNA/RNA polymerases"/>
    <property type="match status" value="1"/>
</dbReference>
<dbReference type="AlphaFoldDB" id="A0A9Q3EYM6"/>
<dbReference type="Gene3D" id="3.30.70.270">
    <property type="match status" value="1"/>
</dbReference>
<organism evidence="1 2">
    <name type="scientific">Austropuccinia psidii MF-1</name>
    <dbReference type="NCBI Taxonomy" id="1389203"/>
    <lineage>
        <taxon>Eukaryota</taxon>
        <taxon>Fungi</taxon>
        <taxon>Dikarya</taxon>
        <taxon>Basidiomycota</taxon>
        <taxon>Pucciniomycotina</taxon>
        <taxon>Pucciniomycetes</taxon>
        <taxon>Pucciniales</taxon>
        <taxon>Sphaerophragmiaceae</taxon>
        <taxon>Austropuccinia</taxon>
    </lineage>
</organism>
<proteinExistence type="predicted"/>
<gene>
    <name evidence="1" type="ORF">O181_068082</name>
</gene>
<dbReference type="InterPro" id="IPR043502">
    <property type="entry name" value="DNA/RNA_pol_sf"/>
</dbReference>
<dbReference type="InterPro" id="IPR043128">
    <property type="entry name" value="Rev_trsase/Diguanyl_cyclase"/>
</dbReference>
<name>A0A9Q3EYM6_9BASI</name>
<dbReference type="PANTHER" id="PTHR33064:SF37">
    <property type="entry name" value="RIBONUCLEASE H"/>
    <property type="match status" value="1"/>
</dbReference>
<dbReference type="OrthoDB" id="5593162at2759"/>
<comment type="caution">
    <text evidence="1">The sequence shown here is derived from an EMBL/GenBank/DDBJ whole genome shotgun (WGS) entry which is preliminary data.</text>
</comment>
<dbReference type="EMBL" id="AVOT02034302">
    <property type="protein sequence ID" value="MBW0528367.1"/>
    <property type="molecule type" value="Genomic_DNA"/>
</dbReference>
<reference evidence="1" key="1">
    <citation type="submission" date="2021-03" db="EMBL/GenBank/DDBJ databases">
        <title>Draft genome sequence of rust myrtle Austropuccinia psidii MF-1, a brazilian biotype.</title>
        <authorList>
            <person name="Quecine M.C."/>
            <person name="Pachon D.M.R."/>
            <person name="Bonatelli M.L."/>
            <person name="Correr F.H."/>
            <person name="Franceschini L.M."/>
            <person name="Leite T.F."/>
            <person name="Margarido G.R.A."/>
            <person name="Almeida C.A."/>
            <person name="Ferrarezi J.A."/>
            <person name="Labate C.A."/>
        </authorList>
    </citation>
    <scope>NUCLEOTIDE SEQUENCE</scope>
    <source>
        <strain evidence="1">MF-1</strain>
    </source>
</reference>
<dbReference type="PANTHER" id="PTHR33064">
    <property type="entry name" value="POL PROTEIN"/>
    <property type="match status" value="1"/>
</dbReference>
<evidence type="ECO:0008006" key="3">
    <source>
        <dbReference type="Google" id="ProtNLM"/>
    </source>
</evidence>
<dbReference type="InterPro" id="IPR051320">
    <property type="entry name" value="Viral_Replic_Matur_Polypro"/>
</dbReference>
<protein>
    <recommendedName>
        <fullName evidence="3">Reverse transcriptase/retrotransposon-derived protein RNase H-like domain-containing protein</fullName>
    </recommendedName>
</protein>
<accession>A0A9Q3EYM6</accession>
<evidence type="ECO:0000313" key="2">
    <source>
        <dbReference type="Proteomes" id="UP000765509"/>
    </source>
</evidence>
<sequence length="186" mass="21650">MKISLKKCNFGFEELKELGHNPSGLSKGIEKNRVSAVLLKPIPQNKKEMMSFLGFSIYYRKHMKDFAILAESLYRSCEQQTVFEITEERVKAYEKIRKALTKAPLLLIPDWSIPFKFYMYSCGDVLGQPYINSKLLMTNLQKDQFVTSQGRSNQQKPDMVQAKWIAYVWYGNLRNSTIILMVVFLK</sequence>
<evidence type="ECO:0000313" key="1">
    <source>
        <dbReference type="EMBL" id="MBW0528367.1"/>
    </source>
</evidence>